<reference evidence="1 2" key="1">
    <citation type="submission" date="2016-09" db="EMBL/GenBank/DDBJ databases">
        <title>Desulfuribacillus arsenicus sp. nov., an obligately anaerobic, dissimilatory arsenic- and antimonate-reducing bacterium isolated from anoxic sediments.</title>
        <authorList>
            <person name="Abin C.A."/>
            <person name="Hollibaugh J.T."/>
        </authorList>
    </citation>
    <scope>NUCLEOTIDE SEQUENCE [LARGE SCALE GENOMIC DNA]</scope>
    <source>
        <strain evidence="1 2">MLFW-2</strain>
    </source>
</reference>
<proteinExistence type="predicted"/>
<keyword evidence="2" id="KW-1185">Reference proteome</keyword>
<dbReference type="RefSeq" id="WP_069703488.1">
    <property type="nucleotide sequence ID" value="NZ_MJAT01000040.1"/>
</dbReference>
<dbReference type="AlphaFoldDB" id="A0A1E5L2H1"/>
<gene>
    <name evidence="1" type="ORF">BHU72_12690</name>
</gene>
<dbReference type="STRING" id="1390249.BHU72_12690"/>
<evidence type="ECO:0000313" key="2">
    <source>
        <dbReference type="Proteomes" id="UP000095255"/>
    </source>
</evidence>
<protein>
    <submittedName>
        <fullName evidence="1">Uncharacterized protein</fullName>
    </submittedName>
</protein>
<accession>A0A1E5L2H1</accession>
<dbReference type="EMBL" id="MJAT01000040">
    <property type="protein sequence ID" value="OEH84251.1"/>
    <property type="molecule type" value="Genomic_DNA"/>
</dbReference>
<evidence type="ECO:0000313" key="1">
    <source>
        <dbReference type="EMBL" id="OEH84251.1"/>
    </source>
</evidence>
<name>A0A1E5L2H1_9FIRM</name>
<comment type="caution">
    <text evidence="1">The sequence shown here is derived from an EMBL/GenBank/DDBJ whole genome shotgun (WGS) entry which is preliminary data.</text>
</comment>
<organism evidence="1 2">
    <name type="scientific">Desulfuribacillus stibiiarsenatis</name>
    <dbReference type="NCBI Taxonomy" id="1390249"/>
    <lineage>
        <taxon>Bacteria</taxon>
        <taxon>Bacillati</taxon>
        <taxon>Bacillota</taxon>
        <taxon>Desulfuribacillia</taxon>
        <taxon>Desulfuribacillales</taxon>
        <taxon>Desulfuribacillaceae</taxon>
        <taxon>Desulfuribacillus</taxon>
    </lineage>
</organism>
<dbReference type="OrthoDB" id="1047417at2"/>
<sequence length="114" mass="13156">MKYLNLIETFHEWKEVNHLPATAIALWFALLHKSNKCGCKHEFTLPNVILQHAAGLSRKQLDAARVALIEANLIYYERSNRVNQAGKYTLLLTDYLGQQKDQQKDQQNEHAPVK</sequence>
<dbReference type="Proteomes" id="UP000095255">
    <property type="component" value="Unassembled WGS sequence"/>
</dbReference>